<dbReference type="InterPro" id="IPR011013">
    <property type="entry name" value="Gal_mutarotase_sf_dom"/>
</dbReference>
<dbReference type="RefSeq" id="WP_177200567.1">
    <property type="nucleotide sequence ID" value="NZ_FNYE01000042.1"/>
</dbReference>
<dbReference type="SMART" id="SM01065">
    <property type="entry name" value="CBM_2"/>
    <property type="match status" value="1"/>
</dbReference>
<dbReference type="Gene3D" id="1.50.10.10">
    <property type="match status" value="1"/>
</dbReference>
<dbReference type="GO" id="GO:0016757">
    <property type="term" value="F:glycosyltransferase activity"/>
    <property type="evidence" value="ECO:0007669"/>
    <property type="project" value="UniProtKB-ARBA"/>
</dbReference>
<dbReference type="InterPro" id="IPR013784">
    <property type="entry name" value="Carb-bd-like_fold"/>
</dbReference>
<feature type="compositionally biased region" description="Low complexity" evidence="1">
    <location>
        <begin position="863"/>
        <end position="875"/>
    </location>
</feature>
<dbReference type="AlphaFoldDB" id="A0A1H7E4K0"/>
<dbReference type="InterPro" id="IPR013783">
    <property type="entry name" value="Ig-like_fold"/>
</dbReference>
<dbReference type="GO" id="GO:0004553">
    <property type="term" value="F:hydrolase activity, hydrolyzing O-glycosyl compounds"/>
    <property type="evidence" value="ECO:0007669"/>
    <property type="project" value="TreeGrafter"/>
</dbReference>
<dbReference type="GO" id="GO:0005975">
    <property type="term" value="P:carbohydrate metabolic process"/>
    <property type="evidence" value="ECO:0007669"/>
    <property type="project" value="InterPro"/>
</dbReference>
<feature type="signal peptide" evidence="2">
    <location>
        <begin position="1"/>
        <end position="24"/>
    </location>
</feature>
<dbReference type="Gene3D" id="2.70.98.10">
    <property type="match status" value="1"/>
</dbReference>
<protein>
    <submittedName>
        <fullName evidence="4">Glucoamylase</fullName>
    </submittedName>
</protein>
<dbReference type="Pfam" id="PF00723">
    <property type="entry name" value="Glyco_hydro_15"/>
    <property type="match status" value="1"/>
</dbReference>
<keyword evidence="2" id="KW-0732">Signal</keyword>
<dbReference type="Proteomes" id="UP000198866">
    <property type="component" value="Unassembled WGS sequence"/>
</dbReference>
<evidence type="ECO:0000256" key="2">
    <source>
        <dbReference type="SAM" id="SignalP"/>
    </source>
</evidence>
<evidence type="ECO:0000313" key="4">
    <source>
        <dbReference type="EMBL" id="SEK08906.1"/>
    </source>
</evidence>
<evidence type="ECO:0000256" key="1">
    <source>
        <dbReference type="SAM" id="MobiDB-lite"/>
    </source>
</evidence>
<dbReference type="GO" id="GO:2001070">
    <property type="term" value="F:starch binding"/>
    <property type="evidence" value="ECO:0007669"/>
    <property type="project" value="InterPro"/>
</dbReference>
<feature type="domain" description="CBM20" evidence="3">
    <location>
        <begin position="771"/>
        <end position="875"/>
    </location>
</feature>
<dbReference type="InterPro" id="IPR002044">
    <property type="entry name" value="CBM20"/>
</dbReference>
<evidence type="ECO:0000313" key="5">
    <source>
        <dbReference type="Proteomes" id="UP000198866"/>
    </source>
</evidence>
<dbReference type="InterPro" id="IPR015220">
    <property type="entry name" value="Glucodextranase_N"/>
</dbReference>
<proteinExistence type="predicted"/>
<reference evidence="5" key="1">
    <citation type="submission" date="2016-10" db="EMBL/GenBank/DDBJ databases">
        <authorList>
            <person name="Varghese N."/>
            <person name="Submissions S."/>
        </authorList>
    </citation>
    <scope>NUCLEOTIDE SEQUENCE [LARGE SCALE GENOMIC DNA]</scope>
    <source>
        <strain evidence="5">LMG 26031</strain>
    </source>
</reference>
<feature type="region of interest" description="Disordered" evidence="1">
    <location>
        <begin position="853"/>
        <end position="875"/>
    </location>
</feature>
<accession>A0A1H7E4K0</accession>
<dbReference type="InterPro" id="IPR012341">
    <property type="entry name" value="6hp_glycosidase-like_sf"/>
</dbReference>
<sequence>MKLVTMRRAATAAATALLFSLAHATAAREAFGSPGVAAMHGPAQKSFLGTALSPSSQIYFTGYRGIVSEVYYPVLDTTETVDLQLLIGDAAGTFVDEEKLAPYSAKQTDPRTMSWQVTTGNANHDWQVRKTIYTDPTRNSLIERVTLEVLNGKTLGDFRLYLLFKPHLDNVGSGNTAYAAVSTDGRTMLVASRNSRYAALAPSLPWTMQTGTMMVSNGFVGRSDGWTDLLGGPSPDRKMDWTYSSATGGNVAQIGWLDLGDGARTSISFNIVLSFDSTSASNAMRTAAATLDDNLDDLQSQYDVAWHQYTSGLSTQNGTADNEYYLAAMVLKTMQDKSNGAMIAGIGTPWGETQGDGNPGGYHLVWSRDLFKFANALITAGDTTTPVTVVHYLFDTLQQKTDCGAAEYNAAGCPQGFSRIGRFPQNSWVSGSQYWQGTQMDEQAMPILLAWRLGPAVYNQLWPAIRLTADYILHTGPWTYQDRWEENSGYSPSTIAAEIAGLVAAAYIAQENGDNARAGSYLAAADYWQQNVTHWTYTNTGFYGNGHYYVRINPANMSGSGSGPQVYEPAGYPDLGQAFVLRNGGGTHDERQVVDGGFLELVRMGVKRADDPTIVSTLAAYDAVLAMTEPHASPAWFRYNSDGYGEHNDGSDFDGTGVGRAWPIFTAERGMYSIAKSGVGSSGMSYLNAIRTYATPEGFIPEQVWTQTATLPGNWQVVTPPGFAPGAPTKSMAPLNWAMGEYISLLASIQAGKVVDIPSIVCARYSNCAVAPAPGQASISIRVNAKTQPGQYLYVTGSADALGNWNTNLGLPVDPAAYPIWSNTLNLPAASTIQYKYYRKNADGSVTWENLPDGGNRTLNTPSSGSAAVSDAVSW</sequence>
<dbReference type="EMBL" id="FNYE01000042">
    <property type="protein sequence ID" value="SEK08906.1"/>
    <property type="molecule type" value="Genomic_DNA"/>
</dbReference>
<dbReference type="STRING" id="667676.SAMN05192539_104249"/>
<dbReference type="SUPFAM" id="SSF74650">
    <property type="entry name" value="Galactose mutarotase-like"/>
    <property type="match status" value="1"/>
</dbReference>
<evidence type="ECO:0000259" key="3">
    <source>
        <dbReference type="PROSITE" id="PS51166"/>
    </source>
</evidence>
<dbReference type="SUPFAM" id="SSF49452">
    <property type="entry name" value="Starch-binding domain-like"/>
    <property type="match status" value="1"/>
</dbReference>
<dbReference type="InterPro" id="IPR014718">
    <property type="entry name" value="GH-type_carb-bd"/>
</dbReference>
<feature type="chain" id="PRO_5011593604" evidence="2">
    <location>
        <begin position="25"/>
        <end position="875"/>
    </location>
</feature>
<dbReference type="Pfam" id="PF09137">
    <property type="entry name" value="Glucodextran_N"/>
    <property type="match status" value="1"/>
</dbReference>
<dbReference type="SUPFAM" id="SSF48208">
    <property type="entry name" value="Six-hairpin glycosidases"/>
    <property type="match status" value="1"/>
</dbReference>
<dbReference type="PANTHER" id="PTHR31616:SF0">
    <property type="entry name" value="GLUCAN 1,4-ALPHA-GLUCOSIDASE"/>
    <property type="match status" value="1"/>
</dbReference>
<dbReference type="Gene3D" id="2.60.40.10">
    <property type="entry name" value="Immunoglobulins"/>
    <property type="match status" value="1"/>
</dbReference>
<dbReference type="Pfam" id="PF00686">
    <property type="entry name" value="CBM_20"/>
    <property type="match status" value="1"/>
</dbReference>
<dbReference type="InterPro" id="IPR011613">
    <property type="entry name" value="GH15-like"/>
</dbReference>
<keyword evidence="5" id="KW-1185">Reference proteome</keyword>
<organism evidence="4 5">
    <name type="scientific">Paraburkholderia diazotrophica</name>
    <dbReference type="NCBI Taxonomy" id="667676"/>
    <lineage>
        <taxon>Bacteria</taxon>
        <taxon>Pseudomonadati</taxon>
        <taxon>Pseudomonadota</taxon>
        <taxon>Betaproteobacteria</taxon>
        <taxon>Burkholderiales</taxon>
        <taxon>Burkholderiaceae</taxon>
        <taxon>Paraburkholderia</taxon>
    </lineage>
</organism>
<dbReference type="InterPro" id="IPR008928">
    <property type="entry name" value="6-hairpin_glycosidase_sf"/>
</dbReference>
<gene>
    <name evidence="4" type="ORF">SAMN05192539_104249</name>
</gene>
<dbReference type="CDD" id="cd07430">
    <property type="entry name" value="GH15_N"/>
    <property type="match status" value="1"/>
</dbReference>
<dbReference type="PANTHER" id="PTHR31616">
    <property type="entry name" value="TREHALASE"/>
    <property type="match status" value="1"/>
</dbReference>
<dbReference type="PROSITE" id="PS51166">
    <property type="entry name" value="CBM20"/>
    <property type="match status" value="1"/>
</dbReference>
<name>A0A1H7E4K0_9BURK</name>